<accession>A0A2M7X9F2</accession>
<dbReference type="EMBL" id="PFWW01000034">
    <property type="protein sequence ID" value="PJA42759.1"/>
    <property type="molecule type" value="Genomic_DNA"/>
</dbReference>
<name>A0A2M7X9F2_9BACT</name>
<evidence type="ECO:0008006" key="4">
    <source>
        <dbReference type="Google" id="ProtNLM"/>
    </source>
</evidence>
<organism evidence="2 3">
    <name type="scientific">Candidatus Woesebacteria bacterium CG_4_9_14_3_um_filter_39_10</name>
    <dbReference type="NCBI Taxonomy" id="1975056"/>
    <lineage>
        <taxon>Bacteria</taxon>
        <taxon>Candidatus Woeseibacteriota</taxon>
    </lineage>
</organism>
<dbReference type="CDD" id="cd06223">
    <property type="entry name" value="PRTases_typeI"/>
    <property type="match status" value="1"/>
</dbReference>
<comment type="similarity">
    <text evidence="1">Belongs to the ComF/GntX family.</text>
</comment>
<proteinExistence type="inferred from homology"/>
<dbReference type="InterPro" id="IPR051910">
    <property type="entry name" value="ComF/GntX_DNA_util-trans"/>
</dbReference>
<evidence type="ECO:0000313" key="3">
    <source>
        <dbReference type="Proteomes" id="UP000230484"/>
    </source>
</evidence>
<dbReference type="InterPro" id="IPR029057">
    <property type="entry name" value="PRTase-like"/>
</dbReference>
<dbReference type="PANTHER" id="PTHR47505:SF1">
    <property type="entry name" value="DNA UTILIZATION PROTEIN YHGH"/>
    <property type="match status" value="1"/>
</dbReference>
<gene>
    <name evidence="2" type="ORF">CO176_01580</name>
</gene>
<reference evidence="3" key="1">
    <citation type="submission" date="2017-09" db="EMBL/GenBank/DDBJ databases">
        <title>Depth-based differentiation of microbial function through sediment-hosted aquifers and enrichment of novel symbionts in the deep terrestrial subsurface.</title>
        <authorList>
            <person name="Probst A.J."/>
            <person name="Ladd B."/>
            <person name="Jarett J.K."/>
            <person name="Geller-Mcgrath D.E."/>
            <person name="Sieber C.M.K."/>
            <person name="Emerson J.B."/>
            <person name="Anantharaman K."/>
            <person name="Thomas B.C."/>
            <person name="Malmstrom R."/>
            <person name="Stieglmeier M."/>
            <person name="Klingl A."/>
            <person name="Woyke T."/>
            <person name="Ryan C.M."/>
            <person name="Banfield J.F."/>
        </authorList>
    </citation>
    <scope>NUCLEOTIDE SEQUENCE [LARGE SCALE GENOMIC DNA]</scope>
</reference>
<dbReference type="SUPFAM" id="SSF53271">
    <property type="entry name" value="PRTase-like"/>
    <property type="match status" value="1"/>
</dbReference>
<dbReference type="Gene3D" id="3.40.50.2020">
    <property type="match status" value="1"/>
</dbReference>
<dbReference type="AlphaFoldDB" id="A0A2M7X9F2"/>
<sequence length="200" mass="22791">MAILDLFFPKKCLECGLSGKYICENCLKKVPPRGWTSKTAYTIFKYEGVIRKAIISLKYKYSTDIAEELATHLTRVLKRENINLDEACLVPIPLHWYRYNFRGFNQSEVVGRLIAKKMDWKFIPDLLIRNKSTVPQVQLTGSARRKNLRGAFVLNPVCVLHSTYYILFDDVLTTGSTLLEASKVLRAGGAKRILCLTIAK</sequence>
<protein>
    <recommendedName>
        <fullName evidence="4">Phosphoribosyltransferase domain-containing protein</fullName>
    </recommendedName>
</protein>
<dbReference type="InterPro" id="IPR000836">
    <property type="entry name" value="PRTase_dom"/>
</dbReference>
<evidence type="ECO:0000313" key="2">
    <source>
        <dbReference type="EMBL" id="PJA42759.1"/>
    </source>
</evidence>
<dbReference type="PANTHER" id="PTHR47505">
    <property type="entry name" value="DNA UTILIZATION PROTEIN YHGH"/>
    <property type="match status" value="1"/>
</dbReference>
<dbReference type="Proteomes" id="UP000230484">
    <property type="component" value="Unassembled WGS sequence"/>
</dbReference>
<comment type="caution">
    <text evidence="2">The sequence shown here is derived from an EMBL/GenBank/DDBJ whole genome shotgun (WGS) entry which is preliminary data.</text>
</comment>
<evidence type="ECO:0000256" key="1">
    <source>
        <dbReference type="ARBA" id="ARBA00008007"/>
    </source>
</evidence>